<comment type="subcellular location">
    <subcellularLocation>
        <location evidence="1">Nucleus</location>
        <location evidence="1">Nucleolus</location>
    </subcellularLocation>
</comment>
<keyword evidence="8 13" id="KW-0347">Helicase</keyword>
<evidence type="ECO:0000256" key="4">
    <source>
        <dbReference type="ARBA" id="ARBA00022517"/>
    </source>
</evidence>
<keyword evidence="10" id="KW-0539">Nucleus</keyword>
<organism evidence="19 20">
    <name type="scientific">Marchantia polymorpha</name>
    <name type="common">Common liverwort</name>
    <name type="synonym">Marchantia aquatica</name>
    <dbReference type="NCBI Taxonomy" id="3197"/>
    <lineage>
        <taxon>Eukaryota</taxon>
        <taxon>Viridiplantae</taxon>
        <taxon>Streptophyta</taxon>
        <taxon>Embryophyta</taxon>
        <taxon>Marchantiophyta</taxon>
        <taxon>Marchantiopsida</taxon>
        <taxon>Marchantiidae</taxon>
        <taxon>Marchantiales</taxon>
        <taxon>Marchantiaceae</taxon>
        <taxon>Marchantia</taxon>
    </lineage>
</organism>
<dbReference type="PROSITE" id="PS51195">
    <property type="entry name" value="Q_MOTIF"/>
    <property type="match status" value="1"/>
</dbReference>
<dbReference type="Gene3D" id="3.40.50.300">
    <property type="entry name" value="P-loop containing nucleotide triphosphate hydrolases"/>
    <property type="match status" value="2"/>
</dbReference>
<evidence type="ECO:0000259" key="17">
    <source>
        <dbReference type="PROSITE" id="PS51194"/>
    </source>
</evidence>
<accession>A0A2R6WTG3</accession>
<dbReference type="InterPro" id="IPR036020">
    <property type="entry name" value="WW_dom_sf"/>
</dbReference>
<evidence type="ECO:0000256" key="12">
    <source>
        <dbReference type="PROSITE-ProRule" id="PRU00552"/>
    </source>
</evidence>
<evidence type="ECO:0000256" key="14">
    <source>
        <dbReference type="SAM" id="MobiDB-lite"/>
    </source>
</evidence>
<evidence type="ECO:0000256" key="9">
    <source>
        <dbReference type="ARBA" id="ARBA00022840"/>
    </source>
</evidence>
<evidence type="ECO:0000256" key="2">
    <source>
        <dbReference type="ARBA" id="ARBA00009334"/>
    </source>
</evidence>
<keyword evidence="5" id="KW-0698">rRNA processing</keyword>
<keyword evidence="20" id="KW-1185">Reference proteome</keyword>
<dbReference type="GO" id="GO:0003724">
    <property type="term" value="F:RNA helicase activity"/>
    <property type="evidence" value="ECO:0000318"/>
    <property type="project" value="GO_Central"/>
</dbReference>
<dbReference type="SUPFAM" id="SSF51045">
    <property type="entry name" value="WW domain"/>
    <property type="match status" value="1"/>
</dbReference>
<dbReference type="InterPro" id="IPR000629">
    <property type="entry name" value="RNA-helicase_DEAD-box_CS"/>
</dbReference>
<feature type="domain" description="DEAD-box RNA helicase Q" evidence="18">
    <location>
        <begin position="213"/>
        <end position="241"/>
    </location>
</feature>
<dbReference type="PROSITE" id="PS50020">
    <property type="entry name" value="WW_DOMAIN_2"/>
    <property type="match status" value="1"/>
</dbReference>
<evidence type="ECO:0000256" key="1">
    <source>
        <dbReference type="ARBA" id="ARBA00004604"/>
    </source>
</evidence>
<evidence type="ECO:0000256" key="3">
    <source>
        <dbReference type="ARBA" id="ARBA00012552"/>
    </source>
</evidence>
<gene>
    <name evidence="19" type="ORF">MARPO_0059s0052</name>
</gene>
<dbReference type="Proteomes" id="UP000244005">
    <property type="component" value="Unassembled WGS sequence"/>
</dbReference>
<dbReference type="InterPro" id="IPR014001">
    <property type="entry name" value="Helicase_ATP-bd"/>
</dbReference>
<dbReference type="SMART" id="SM00487">
    <property type="entry name" value="DEXDc"/>
    <property type="match status" value="1"/>
</dbReference>
<evidence type="ECO:0000256" key="10">
    <source>
        <dbReference type="ARBA" id="ARBA00023242"/>
    </source>
</evidence>
<evidence type="ECO:0000256" key="5">
    <source>
        <dbReference type="ARBA" id="ARBA00022552"/>
    </source>
</evidence>
<feature type="compositionally biased region" description="Low complexity" evidence="14">
    <location>
        <begin position="26"/>
        <end position="48"/>
    </location>
</feature>
<keyword evidence="6 13" id="KW-0547">Nucleotide-binding</keyword>
<evidence type="ECO:0000256" key="8">
    <source>
        <dbReference type="ARBA" id="ARBA00022806"/>
    </source>
</evidence>
<dbReference type="Gramene" id="Mp6g12960.1">
    <property type="protein sequence ID" value="Mp6g12960.1.cds"/>
    <property type="gene ID" value="Mp6g12960"/>
</dbReference>
<comment type="function">
    <text evidence="11">ATP-dependent RNA helicase required for 60S ribosomal subunit synthesis. Involved in efficient pre-rRNA processing, predominantly at site A3, which is necessary for the normal formation of 25S and 5.8S rRNAs.</text>
</comment>
<dbReference type="PROSITE" id="PS51194">
    <property type="entry name" value="HELICASE_CTER"/>
    <property type="match status" value="1"/>
</dbReference>
<feature type="short sequence motif" description="Q motif" evidence="12">
    <location>
        <begin position="213"/>
        <end position="241"/>
    </location>
</feature>
<reference evidence="20" key="1">
    <citation type="journal article" date="2017" name="Cell">
        <title>Insights into land plant evolution garnered from the Marchantia polymorpha genome.</title>
        <authorList>
            <person name="Bowman J.L."/>
            <person name="Kohchi T."/>
            <person name="Yamato K.T."/>
            <person name="Jenkins J."/>
            <person name="Shu S."/>
            <person name="Ishizaki K."/>
            <person name="Yamaoka S."/>
            <person name="Nishihama R."/>
            <person name="Nakamura Y."/>
            <person name="Berger F."/>
            <person name="Adam C."/>
            <person name="Aki S.S."/>
            <person name="Althoff F."/>
            <person name="Araki T."/>
            <person name="Arteaga-Vazquez M.A."/>
            <person name="Balasubrmanian S."/>
            <person name="Barry K."/>
            <person name="Bauer D."/>
            <person name="Boehm C.R."/>
            <person name="Briginshaw L."/>
            <person name="Caballero-Perez J."/>
            <person name="Catarino B."/>
            <person name="Chen F."/>
            <person name="Chiyoda S."/>
            <person name="Chovatia M."/>
            <person name="Davies K.M."/>
            <person name="Delmans M."/>
            <person name="Demura T."/>
            <person name="Dierschke T."/>
            <person name="Dolan L."/>
            <person name="Dorantes-Acosta A.E."/>
            <person name="Eklund D.M."/>
            <person name="Florent S.N."/>
            <person name="Flores-Sandoval E."/>
            <person name="Fujiyama A."/>
            <person name="Fukuzawa H."/>
            <person name="Galik B."/>
            <person name="Grimanelli D."/>
            <person name="Grimwood J."/>
            <person name="Grossniklaus U."/>
            <person name="Hamada T."/>
            <person name="Haseloff J."/>
            <person name="Hetherington A.J."/>
            <person name="Higo A."/>
            <person name="Hirakawa Y."/>
            <person name="Hundley H.N."/>
            <person name="Ikeda Y."/>
            <person name="Inoue K."/>
            <person name="Inoue S.I."/>
            <person name="Ishida S."/>
            <person name="Jia Q."/>
            <person name="Kakita M."/>
            <person name="Kanazawa T."/>
            <person name="Kawai Y."/>
            <person name="Kawashima T."/>
            <person name="Kennedy M."/>
            <person name="Kinose K."/>
            <person name="Kinoshita T."/>
            <person name="Kohara Y."/>
            <person name="Koide E."/>
            <person name="Komatsu K."/>
            <person name="Kopischke S."/>
            <person name="Kubo M."/>
            <person name="Kyozuka J."/>
            <person name="Lagercrantz U."/>
            <person name="Lin S.S."/>
            <person name="Lindquist E."/>
            <person name="Lipzen A.M."/>
            <person name="Lu C.W."/>
            <person name="De Luna E."/>
            <person name="Martienssen R.A."/>
            <person name="Minamino N."/>
            <person name="Mizutani M."/>
            <person name="Mizutani M."/>
            <person name="Mochizuki N."/>
            <person name="Monte I."/>
            <person name="Mosher R."/>
            <person name="Nagasaki H."/>
            <person name="Nakagami H."/>
            <person name="Naramoto S."/>
            <person name="Nishitani K."/>
            <person name="Ohtani M."/>
            <person name="Okamoto T."/>
            <person name="Okumura M."/>
            <person name="Phillips J."/>
            <person name="Pollak B."/>
            <person name="Reinders A."/>
            <person name="Rovekamp M."/>
            <person name="Sano R."/>
            <person name="Sawa S."/>
            <person name="Schmid M.W."/>
            <person name="Shirakawa M."/>
            <person name="Solano R."/>
            <person name="Spunde A."/>
            <person name="Suetsugu N."/>
            <person name="Sugano S."/>
            <person name="Sugiyama A."/>
            <person name="Sun R."/>
            <person name="Suzuki Y."/>
            <person name="Takenaka M."/>
            <person name="Takezawa D."/>
            <person name="Tomogane H."/>
            <person name="Tsuzuki M."/>
            <person name="Ueda T."/>
            <person name="Umeda M."/>
            <person name="Ward J.M."/>
            <person name="Watanabe Y."/>
            <person name="Yazaki K."/>
            <person name="Yokoyama R."/>
            <person name="Yoshitake Y."/>
            <person name="Yotsui I."/>
            <person name="Zachgo S."/>
            <person name="Schmutz J."/>
        </authorList>
    </citation>
    <scope>NUCLEOTIDE SEQUENCE [LARGE SCALE GENOMIC DNA]</scope>
    <source>
        <strain evidence="20">Tak-1</strain>
    </source>
</reference>
<dbReference type="Pfam" id="PF00270">
    <property type="entry name" value="DEAD"/>
    <property type="match status" value="1"/>
</dbReference>
<dbReference type="InterPro" id="IPR001202">
    <property type="entry name" value="WW_dom"/>
</dbReference>
<evidence type="ECO:0000259" key="15">
    <source>
        <dbReference type="PROSITE" id="PS50020"/>
    </source>
</evidence>
<feature type="domain" description="WW" evidence="15">
    <location>
        <begin position="66"/>
        <end position="102"/>
    </location>
</feature>
<dbReference type="CDD" id="cd00201">
    <property type="entry name" value="WW"/>
    <property type="match status" value="1"/>
</dbReference>
<dbReference type="InterPro" id="IPR044742">
    <property type="entry name" value="DEAD/DEAH_RhlB"/>
</dbReference>
<dbReference type="PANTHER" id="PTHR47958">
    <property type="entry name" value="ATP-DEPENDENT RNA HELICASE DBP3"/>
    <property type="match status" value="1"/>
</dbReference>
<evidence type="ECO:0000313" key="20">
    <source>
        <dbReference type="Proteomes" id="UP000244005"/>
    </source>
</evidence>
<feature type="domain" description="Helicase ATP-binding" evidence="16">
    <location>
        <begin position="244"/>
        <end position="418"/>
    </location>
</feature>
<name>A0A2R6WTG3_MARPO</name>
<dbReference type="PROSITE" id="PS00039">
    <property type="entry name" value="DEAD_ATP_HELICASE"/>
    <property type="match status" value="1"/>
</dbReference>
<dbReference type="GO" id="GO:0016787">
    <property type="term" value="F:hydrolase activity"/>
    <property type="evidence" value="ECO:0007669"/>
    <property type="project" value="UniProtKB-KW"/>
</dbReference>
<evidence type="ECO:0000256" key="13">
    <source>
        <dbReference type="RuleBase" id="RU000492"/>
    </source>
</evidence>
<dbReference type="SMART" id="SM00490">
    <property type="entry name" value="HELICc"/>
    <property type="match status" value="1"/>
</dbReference>
<dbReference type="InterPro" id="IPR001650">
    <property type="entry name" value="Helicase_C-like"/>
</dbReference>
<comment type="similarity">
    <text evidence="2">Belongs to the DEAD box helicase family. DDX5/DBP2 subfamily.</text>
</comment>
<evidence type="ECO:0000256" key="6">
    <source>
        <dbReference type="ARBA" id="ARBA00022741"/>
    </source>
</evidence>
<evidence type="ECO:0000313" key="19">
    <source>
        <dbReference type="EMBL" id="PTQ37111.1"/>
    </source>
</evidence>
<dbReference type="InterPro" id="IPR011545">
    <property type="entry name" value="DEAD/DEAH_box_helicase_dom"/>
</dbReference>
<dbReference type="InterPro" id="IPR014014">
    <property type="entry name" value="RNA_helicase_DEAD_Q_motif"/>
</dbReference>
<feature type="region of interest" description="Disordered" evidence="14">
    <location>
        <begin position="14"/>
        <end position="52"/>
    </location>
</feature>
<evidence type="ECO:0000256" key="11">
    <source>
        <dbReference type="ARBA" id="ARBA00037449"/>
    </source>
</evidence>
<sequence length="597" mass="65097">MAAAILHVCSSPEREVDVGIGVPPNGRGSAEAPESSSSSGGCRSGMSSEAENDMATTRIRFAPTDSTLPVPWKALLGVVDGHEHVYFWNPVTNVTQYEKPQSSVTEGDAHATRNWEGPGSVATARREPIGVEINKNGADWSAAASRSTKVHRSHDGDSSRGIKRPCTGESPDSFKRPRSVVSYPRVDSSPEINAYKKKHEITAQGDNVPHPYVSFDSTSFPSTLLQELKAAGFTAPSPIQAQSWPIAQQGRDLVAIAKTGSGKTLGYLVPAFLHLRRYRDPAFCGPNILVLAPTRELVIQIQSEAKKFGNSSNISSTCVYGGADKRSQLQAIGRGVDIIVATPGRLNDFLKARTVSLQRVSYVVLDEADRMLDMGFEPQIRAIFSQLPAERQSLMFTATWPREIRSIAGELLSTPVQINIGSTDDLAANKAIIQHVEVIKRFDKQRRLEQILKSQDRDSRILVFSSTKRMCDQLARNLNGFKAAAIHGDKSQEDREFTLSQFRSGKSPVLVATDVAARGLDVKDIRVVINYDFPTKFEDYIHRIGRTGRGGATGTAYTFFDGGQDAKFSKKLVKVLEGANQKVPKALADIAARGGNF</sequence>
<keyword evidence="4" id="KW-0690">Ribosome biogenesis</keyword>
<dbReference type="GO" id="GO:0003729">
    <property type="term" value="F:mRNA binding"/>
    <property type="evidence" value="ECO:0000318"/>
    <property type="project" value="GO_Central"/>
</dbReference>
<proteinExistence type="inferred from homology"/>
<evidence type="ECO:0000256" key="7">
    <source>
        <dbReference type="ARBA" id="ARBA00022801"/>
    </source>
</evidence>
<dbReference type="FunFam" id="3.40.50.300:FF:000079">
    <property type="entry name" value="probable ATP-dependent RNA helicase DDX17"/>
    <property type="match status" value="1"/>
</dbReference>
<keyword evidence="9 13" id="KW-0067">ATP-binding</keyword>
<dbReference type="PROSITE" id="PS51192">
    <property type="entry name" value="HELICASE_ATP_BIND_1"/>
    <property type="match status" value="1"/>
</dbReference>
<dbReference type="SUPFAM" id="SSF52540">
    <property type="entry name" value="P-loop containing nucleoside triphosphate hydrolases"/>
    <property type="match status" value="1"/>
</dbReference>
<dbReference type="GO" id="GO:0005524">
    <property type="term" value="F:ATP binding"/>
    <property type="evidence" value="ECO:0007669"/>
    <property type="project" value="UniProtKB-KW"/>
</dbReference>
<dbReference type="AlphaFoldDB" id="A0A2R6WTG3"/>
<keyword evidence="7 13" id="KW-0378">Hydrolase</keyword>
<dbReference type="FunFam" id="3.40.50.300:FF:000008">
    <property type="entry name" value="ATP-dependent RNA helicase RhlB"/>
    <property type="match status" value="1"/>
</dbReference>
<dbReference type="EMBL" id="KZ772731">
    <property type="protein sequence ID" value="PTQ37111.1"/>
    <property type="molecule type" value="Genomic_DNA"/>
</dbReference>
<dbReference type="CDD" id="cd00268">
    <property type="entry name" value="DEADc"/>
    <property type="match status" value="1"/>
</dbReference>
<feature type="region of interest" description="Disordered" evidence="14">
    <location>
        <begin position="98"/>
        <end position="186"/>
    </location>
</feature>
<protein>
    <recommendedName>
        <fullName evidence="3">RNA helicase</fullName>
        <ecNumber evidence="3">3.6.4.13</ecNumber>
    </recommendedName>
</protein>
<feature type="domain" description="Helicase C-terminal" evidence="17">
    <location>
        <begin position="447"/>
        <end position="591"/>
    </location>
</feature>
<evidence type="ECO:0000259" key="18">
    <source>
        <dbReference type="PROSITE" id="PS51195"/>
    </source>
</evidence>
<dbReference type="InterPro" id="IPR027417">
    <property type="entry name" value="P-loop_NTPase"/>
</dbReference>
<dbReference type="EC" id="3.6.4.13" evidence="3"/>
<dbReference type="CDD" id="cd18787">
    <property type="entry name" value="SF2_C_DEAD"/>
    <property type="match status" value="1"/>
</dbReference>
<evidence type="ECO:0000259" key="16">
    <source>
        <dbReference type="PROSITE" id="PS51192"/>
    </source>
</evidence>
<dbReference type="Pfam" id="PF00271">
    <property type="entry name" value="Helicase_C"/>
    <property type="match status" value="1"/>
</dbReference>
<dbReference type="OrthoDB" id="196131at2759"/>